<dbReference type="GO" id="GO:0004722">
    <property type="term" value="F:protein serine/threonine phosphatase activity"/>
    <property type="evidence" value="ECO:0007669"/>
    <property type="project" value="UniProtKB-EC"/>
</dbReference>
<evidence type="ECO:0000256" key="8">
    <source>
        <dbReference type="ARBA" id="ARBA00023211"/>
    </source>
</evidence>
<dbReference type="SMART" id="SM00332">
    <property type="entry name" value="PP2Cc"/>
    <property type="match status" value="1"/>
</dbReference>
<evidence type="ECO:0000313" key="13">
    <source>
        <dbReference type="Proteomes" id="UP000184188"/>
    </source>
</evidence>
<dbReference type="EC" id="3.1.3.16" evidence="3"/>
<evidence type="ECO:0000256" key="1">
    <source>
        <dbReference type="ARBA" id="ARBA00001936"/>
    </source>
</evidence>
<feature type="region of interest" description="Disordered" evidence="10">
    <location>
        <begin position="208"/>
        <end position="230"/>
    </location>
</feature>
<reference evidence="13" key="1">
    <citation type="journal article" date="2017" name="Genome Biol.">
        <title>Comparative genomics reveals high biological diversity and specific adaptations in the industrially and medically important fungal genus Aspergillus.</title>
        <authorList>
            <person name="de Vries R.P."/>
            <person name="Riley R."/>
            <person name="Wiebenga A."/>
            <person name="Aguilar-Osorio G."/>
            <person name="Amillis S."/>
            <person name="Uchima C.A."/>
            <person name="Anderluh G."/>
            <person name="Asadollahi M."/>
            <person name="Askin M."/>
            <person name="Barry K."/>
            <person name="Battaglia E."/>
            <person name="Bayram O."/>
            <person name="Benocci T."/>
            <person name="Braus-Stromeyer S.A."/>
            <person name="Caldana C."/>
            <person name="Canovas D."/>
            <person name="Cerqueira G.C."/>
            <person name="Chen F."/>
            <person name="Chen W."/>
            <person name="Choi C."/>
            <person name="Clum A."/>
            <person name="Dos Santos R.A."/>
            <person name="Damasio A.R."/>
            <person name="Diallinas G."/>
            <person name="Emri T."/>
            <person name="Fekete E."/>
            <person name="Flipphi M."/>
            <person name="Freyberg S."/>
            <person name="Gallo A."/>
            <person name="Gournas C."/>
            <person name="Habgood R."/>
            <person name="Hainaut M."/>
            <person name="Harispe M.L."/>
            <person name="Henrissat B."/>
            <person name="Hilden K.S."/>
            <person name="Hope R."/>
            <person name="Hossain A."/>
            <person name="Karabika E."/>
            <person name="Karaffa L."/>
            <person name="Karanyi Z."/>
            <person name="Krasevec N."/>
            <person name="Kuo A."/>
            <person name="Kusch H."/>
            <person name="LaButti K."/>
            <person name="Lagendijk E.L."/>
            <person name="Lapidus A."/>
            <person name="Levasseur A."/>
            <person name="Lindquist E."/>
            <person name="Lipzen A."/>
            <person name="Logrieco A.F."/>
            <person name="MacCabe A."/>
            <person name="Maekelae M.R."/>
            <person name="Malavazi I."/>
            <person name="Melin P."/>
            <person name="Meyer V."/>
            <person name="Mielnichuk N."/>
            <person name="Miskei M."/>
            <person name="Molnar A.P."/>
            <person name="Mule G."/>
            <person name="Ngan C.Y."/>
            <person name="Orejas M."/>
            <person name="Orosz E."/>
            <person name="Ouedraogo J.P."/>
            <person name="Overkamp K.M."/>
            <person name="Park H.-S."/>
            <person name="Perrone G."/>
            <person name="Piumi F."/>
            <person name="Punt P.J."/>
            <person name="Ram A.F."/>
            <person name="Ramon A."/>
            <person name="Rauscher S."/>
            <person name="Record E."/>
            <person name="Riano-Pachon D.M."/>
            <person name="Robert V."/>
            <person name="Roehrig J."/>
            <person name="Ruller R."/>
            <person name="Salamov A."/>
            <person name="Salih N.S."/>
            <person name="Samson R.A."/>
            <person name="Sandor E."/>
            <person name="Sanguinetti M."/>
            <person name="Schuetze T."/>
            <person name="Sepcic K."/>
            <person name="Shelest E."/>
            <person name="Sherlock G."/>
            <person name="Sophianopoulou V."/>
            <person name="Squina F.M."/>
            <person name="Sun H."/>
            <person name="Susca A."/>
            <person name="Todd R.B."/>
            <person name="Tsang A."/>
            <person name="Unkles S.E."/>
            <person name="van de Wiele N."/>
            <person name="van Rossen-Uffink D."/>
            <person name="Oliveira J.V."/>
            <person name="Vesth T.C."/>
            <person name="Visser J."/>
            <person name="Yu J.-H."/>
            <person name="Zhou M."/>
            <person name="Andersen M.R."/>
            <person name="Archer D.B."/>
            <person name="Baker S.E."/>
            <person name="Benoit I."/>
            <person name="Brakhage A.A."/>
            <person name="Braus G.H."/>
            <person name="Fischer R."/>
            <person name="Frisvad J.C."/>
            <person name="Goldman G.H."/>
            <person name="Houbraken J."/>
            <person name="Oakley B."/>
            <person name="Pocsi I."/>
            <person name="Scazzocchio C."/>
            <person name="Seiboth B."/>
            <person name="vanKuyk P.A."/>
            <person name="Wortman J."/>
            <person name="Dyer P.S."/>
            <person name="Grigoriev I.V."/>
        </authorList>
    </citation>
    <scope>NUCLEOTIDE SEQUENCE [LARGE SCALE GENOMIC DNA]</scope>
    <source>
        <strain evidence="13">CBS 506.65</strain>
    </source>
</reference>
<dbReference type="InterPro" id="IPR001932">
    <property type="entry name" value="PPM-type_phosphatase-like_dom"/>
</dbReference>
<dbReference type="Proteomes" id="UP000184188">
    <property type="component" value="Unassembled WGS sequence"/>
</dbReference>
<dbReference type="InterPro" id="IPR000222">
    <property type="entry name" value="PP2C_BS"/>
</dbReference>
<dbReference type="InterPro" id="IPR015655">
    <property type="entry name" value="PP2C"/>
</dbReference>
<feature type="domain" description="PPM-type phosphatase" evidence="11">
    <location>
        <begin position="17"/>
        <end position="309"/>
    </location>
</feature>
<keyword evidence="7 9" id="KW-0904">Protein phosphatase</keyword>
<evidence type="ECO:0000256" key="9">
    <source>
        <dbReference type="RuleBase" id="RU003465"/>
    </source>
</evidence>
<dbReference type="PANTHER" id="PTHR13832">
    <property type="entry name" value="PROTEIN PHOSPHATASE 2C"/>
    <property type="match status" value="1"/>
</dbReference>
<dbReference type="GeneID" id="34607581"/>
<dbReference type="OrthoDB" id="659at2759"/>
<evidence type="ECO:0000256" key="5">
    <source>
        <dbReference type="ARBA" id="ARBA00022801"/>
    </source>
</evidence>
<dbReference type="GO" id="GO:0046872">
    <property type="term" value="F:metal ion binding"/>
    <property type="evidence" value="ECO:0007669"/>
    <property type="project" value="UniProtKB-KW"/>
</dbReference>
<evidence type="ECO:0000256" key="2">
    <source>
        <dbReference type="ARBA" id="ARBA00006702"/>
    </source>
</evidence>
<dbReference type="VEuPathDB" id="FungiDB:ASPZODRAFT_115749"/>
<comment type="similarity">
    <text evidence="2 9">Belongs to the PP2C family.</text>
</comment>
<feature type="compositionally biased region" description="Basic and acidic residues" evidence="10">
    <location>
        <begin position="164"/>
        <end position="177"/>
    </location>
</feature>
<keyword evidence="5 9" id="KW-0378">Hydrolase</keyword>
<dbReference type="PANTHER" id="PTHR13832:SF803">
    <property type="entry name" value="PROTEIN PHOSPHATASE 1G"/>
    <property type="match status" value="1"/>
</dbReference>
<dbReference type="SUPFAM" id="SSF81606">
    <property type="entry name" value="PP2C-like"/>
    <property type="match status" value="1"/>
</dbReference>
<evidence type="ECO:0000256" key="6">
    <source>
        <dbReference type="ARBA" id="ARBA00022842"/>
    </source>
</evidence>
<keyword evidence="4" id="KW-0479">Metal-binding</keyword>
<feature type="region of interest" description="Disordered" evidence="10">
    <location>
        <begin position="163"/>
        <end position="188"/>
    </location>
</feature>
<evidence type="ECO:0000256" key="10">
    <source>
        <dbReference type="SAM" id="MobiDB-lite"/>
    </source>
</evidence>
<dbReference type="PROSITE" id="PS51746">
    <property type="entry name" value="PPM_2"/>
    <property type="match status" value="1"/>
</dbReference>
<dbReference type="EMBL" id="KV878341">
    <property type="protein sequence ID" value="OJJ46956.1"/>
    <property type="molecule type" value="Genomic_DNA"/>
</dbReference>
<dbReference type="STRING" id="1073090.A0A1L9SIL6"/>
<organism evidence="12 13">
    <name type="scientific">Penicilliopsis zonata CBS 506.65</name>
    <dbReference type="NCBI Taxonomy" id="1073090"/>
    <lineage>
        <taxon>Eukaryota</taxon>
        <taxon>Fungi</taxon>
        <taxon>Dikarya</taxon>
        <taxon>Ascomycota</taxon>
        <taxon>Pezizomycotina</taxon>
        <taxon>Eurotiomycetes</taxon>
        <taxon>Eurotiomycetidae</taxon>
        <taxon>Eurotiales</taxon>
        <taxon>Aspergillaceae</taxon>
        <taxon>Penicilliopsis</taxon>
    </lineage>
</organism>
<keyword evidence="8" id="KW-0464">Manganese</keyword>
<accession>A0A1L9SIL6</accession>
<comment type="cofactor">
    <cofactor evidence="1">
        <name>Mn(2+)</name>
        <dbReference type="ChEBI" id="CHEBI:29035"/>
    </cofactor>
</comment>
<evidence type="ECO:0000259" key="11">
    <source>
        <dbReference type="PROSITE" id="PS51746"/>
    </source>
</evidence>
<keyword evidence="13" id="KW-1185">Reference proteome</keyword>
<name>A0A1L9SIL6_9EURO</name>
<evidence type="ECO:0000256" key="7">
    <source>
        <dbReference type="ARBA" id="ARBA00022912"/>
    </source>
</evidence>
<evidence type="ECO:0000313" key="12">
    <source>
        <dbReference type="EMBL" id="OJJ46956.1"/>
    </source>
</evidence>
<keyword evidence="6" id="KW-0460">Magnesium</keyword>
<evidence type="ECO:0000256" key="4">
    <source>
        <dbReference type="ARBA" id="ARBA00022723"/>
    </source>
</evidence>
<dbReference type="Gene3D" id="3.60.40.10">
    <property type="entry name" value="PPM-type phosphatase domain"/>
    <property type="match status" value="1"/>
</dbReference>
<evidence type="ECO:0000256" key="3">
    <source>
        <dbReference type="ARBA" id="ARBA00013081"/>
    </source>
</evidence>
<dbReference type="InterPro" id="IPR036457">
    <property type="entry name" value="PPM-type-like_dom_sf"/>
</dbReference>
<sequence length="314" mass="34092">MFRNVLMSTSDAVLLFDAGYGQAQGGRKFQEDRCAVVLPDQFPANTDDKLAFFAVYDGHGTDLVSNHAQQDLHFLVAKRPEFQTGDYEGAIKGALADEDGILLSYFKNKNPEPAVSGSTVAICLVNLTKGDLVVGNLGDSHIILAERDPKTEQPYRIRRLTKSHKPDVPSEQARIEDAGGNVSSRSGTARVGTLNMSRAIGDLRYKNPVNHEDSSQGLRHATSVSPESRGDFLSNEPYLTRLVLLPDHRYVIVAVSDGVSDRVDDVSLVQHVMKLSMRGLRAGDIAQEIATTTCNSANSDNGSCIVALFDGQES</sequence>
<dbReference type="PROSITE" id="PS01032">
    <property type="entry name" value="PPM_1"/>
    <property type="match status" value="1"/>
</dbReference>
<dbReference type="Pfam" id="PF00481">
    <property type="entry name" value="PP2C"/>
    <property type="match status" value="1"/>
</dbReference>
<proteinExistence type="inferred from homology"/>
<dbReference type="RefSeq" id="XP_022581466.1">
    <property type="nucleotide sequence ID" value="XM_022721116.1"/>
</dbReference>
<protein>
    <recommendedName>
        <fullName evidence="3">protein-serine/threonine phosphatase</fullName>
        <ecNumber evidence="3">3.1.3.16</ecNumber>
    </recommendedName>
</protein>
<dbReference type="CDD" id="cd00143">
    <property type="entry name" value="PP2Cc"/>
    <property type="match status" value="1"/>
</dbReference>
<gene>
    <name evidence="12" type="ORF">ASPZODRAFT_115749</name>
</gene>
<dbReference type="AlphaFoldDB" id="A0A1L9SIL6"/>